<evidence type="ECO:0000256" key="2">
    <source>
        <dbReference type="ARBA" id="ARBA00022737"/>
    </source>
</evidence>
<dbReference type="Proteomes" id="UP000515135">
    <property type="component" value="Unplaced"/>
</dbReference>
<protein>
    <submittedName>
        <fullName evidence="8">Deleted in malignant brain tumors 1 protein-like</fullName>
    </submittedName>
</protein>
<evidence type="ECO:0000256" key="4">
    <source>
        <dbReference type="ARBA" id="ARBA00023180"/>
    </source>
</evidence>
<proteinExistence type="predicted"/>
<feature type="disulfide bond" evidence="5">
    <location>
        <begin position="241"/>
        <end position="305"/>
    </location>
</feature>
<evidence type="ECO:0000256" key="1">
    <source>
        <dbReference type="ARBA" id="ARBA00022729"/>
    </source>
</evidence>
<dbReference type="InterPro" id="IPR001190">
    <property type="entry name" value="SRCR"/>
</dbReference>
<dbReference type="PRINTS" id="PR00258">
    <property type="entry name" value="SPERACTRCPTR"/>
</dbReference>
<evidence type="ECO:0000259" key="6">
    <source>
        <dbReference type="PROSITE" id="PS50287"/>
    </source>
</evidence>
<keyword evidence="2" id="KW-0677">Repeat</keyword>
<keyword evidence="1" id="KW-0732">Signal</keyword>
<dbReference type="KEGG" id="bbel:109483191"/>
<feature type="disulfide bond" evidence="5">
    <location>
        <begin position="78"/>
        <end position="88"/>
    </location>
</feature>
<feature type="domain" description="SRCR" evidence="6">
    <location>
        <begin position="216"/>
        <end position="316"/>
    </location>
</feature>
<feature type="disulfide bond" evidence="5">
    <location>
        <begin position="490"/>
        <end position="500"/>
    </location>
</feature>
<dbReference type="RefSeq" id="XP_019641734.1">
    <property type="nucleotide sequence ID" value="XM_019786175.1"/>
</dbReference>
<dbReference type="PROSITE" id="PS50287">
    <property type="entry name" value="SRCR_2"/>
    <property type="match status" value="5"/>
</dbReference>
<feature type="disulfide bond" evidence="5">
    <location>
        <begin position="386"/>
        <end position="396"/>
    </location>
</feature>
<dbReference type="GO" id="GO:0016020">
    <property type="term" value="C:membrane"/>
    <property type="evidence" value="ECO:0007669"/>
    <property type="project" value="InterPro"/>
</dbReference>
<dbReference type="SMART" id="SM00202">
    <property type="entry name" value="SR"/>
    <property type="match status" value="5"/>
</dbReference>
<evidence type="ECO:0000256" key="3">
    <source>
        <dbReference type="ARBA" id="ARBA00023157"/>
    </source>
</evidence>
<evidence type="ECO:0000313" key="7">
    <source>
        <dbReference type="Proteomes" id="UP000515135"/>
    </source>
</evidence>
<keyword evidence="4" id="KW-0325">Glycoprotein</keyword>
<feature type="disulfide bond" evidence="5">
    <location>
        <begin position="342"/>
        <end position="406"/>
    </location>
</feature>
<feature type="domain" description="SRCR" evidence="6">
    <location>
        <begin position="316"/>
        <end position="417"/>
    </location>
</feature>
<keyword evidence="3 5" id="KW-1015">Disulfide bond</keyword>
<dbReference type="Gene3D" id="3.10.250.10">
    <property type="entry name" value="SRCR-like domain"/>
    <property type="match status" value="5"/>
</dbReference>
<dbReference type="FunFam" id="3.10.250.10:FF:000001">
    <property type="entry name" value="Lysyl oxidase 4 isoform X1"/>
    <property type="match status" value="1"/>
</dbReference>
<feature type="disulfide bond" evidence="5">
    <location>
        <begin position="47"/>
        <end position="108"/>
    </location>
</feature>
<name>A0A6P5A630_BRABE</name>
<sequence>MLLTTTGIRLAGGANTSFEGRVEVFHDGQWGTVCDDGWGLSDARVVCRQLGYPGAKAVLGSAAFGRGSGPIWLDDVTCDGSEATISDCGHNGWGIHDCGHGEDAGVVCERGIRLVGGGFTSSQGRVEVLHDGQWGTVCNNSWGLSDARVVCRQLGYPGATEAGVWAAFGRGSGPIWLDNVTCDGSEATISDCGHNGWGIHDCGHGEDAGVVCEQGIRLGGANTSFEGRVEVFHDGQWGTVCDDEWELSDARVVCRQLGYPGAKAALGSAAFGQGIGPIWLDDVTCDGSEATISDCGHNGWGIHDCGHGKDAGVVCIRLVGGGSTSSQGRVEVFHDGQWGAVCNNRWGLSDARVVCRQLGYPGAKAALGSAAFGRGSGSIWLDNVTCDGSEANISDCGHNGWGIHDCGHGEDAGVVCERGIRLVGGGFTSSQGRVEVLHDGQWGTVCNNSWGLSDARVVCRQLGYPGATEAGVWAAFGRGSGPIWLDNVTCDGSEATISDCGHNGWGIHDCGHGEDAGVVCEQGMPENNSNSTT</sequence>
<dbReference type="PANTHER" id="PTHR48071:SF18">
    <property type="entry name" value="DELETED IN MALIGNANT BRAIN TUMORS 1 PROTEIN-RELATED"/>
    <property type="match status" value="1"/>
</dbReference>
<dbReference type="AlphaFoldDB" id="A0A6P5A630"/>
<feature type="disulfide bond" evidence="5">
    <location>
        <begin position="254"/>
        <end position="315"/>
    </location>
</feature>
<organism evidence="7 8">
    <name type="scientific">Branchiostoma belcheri</name>
    <name type="common">Amphioxus</name>
    <dbReference type="NCBI Taxonomy" id="7741"/>
    <lineage>
        <taxon>Eukaryota</taxon>
        <taxon>Metazoa</taxon>
        <taxon>Chordata</taxon>
        <taxon>Cephalochordata</taxon>
        <taxon>Leptocardii</taxon>
        <taxon>Amphioxiformes</taxon>
        <taxon>Branchiostomatidae</taxon>
        <taxon>Branchiostoma</taxon>
    </lineage>
</organism>
<feature type="disulfide bond" evidence="5">
    <location>
        <begin position="34"/>
        <end position="98"/>
    </location>
</feature>
<feature type="disulfide bond" evidence="5">
    <location>
        <begin position="138"/>
        <end position="202"/>
    </location>
</feature>
<gene>
    <name evidence="8" type="primary">LOC109483191</name>
</gene>
<accession>A0A6P5A630</accession>
<feature type="disulfide bond" evidence="5">
    <location>
        <begin position="459"/>
        <end position="520"/>
    </location>
</feature>
<keyword evidence="7" id="KW-1185">Reference proteome</keyword>
<feature type="disulfide bond" evidence="5">
    <location>
        <begin position="355"/>
        <end position="416"/>
    </location>
</feature>
<feature type="domain" description="SRCR" evidence="6">
    <location>
        <begin position="420"/>
        <end position="521"/>
    </location>
</feature>
<feature type="disulfide bond" evidence="5">
    <location>
        <begin position="182"/>
        <end position="192"/>
    </location>
</feature>
<dbReference type="FunFam" id="3.10.250.10:FF:000011">
    <property type="entry name" value="Scavenger receptor class A member 5"/>
    <property type="match status" value="2"/>
</dbReference>
<dbReference type="InterPro" id="IPR036772">
    <property type="entry name" value="SRCR-like_dom_sf"/>
</dbReference>
<dbReference type="OrthoDB" id="536948at2759"/>
<dbReference type="GeneID" id="109483191"/>
<feature type="domain" description="SRCR" evidence="6">
    <location>
        <begin position="112"/>
        <end position="213"/>
    </location>
</feature>
<feature type="disulfide bond" evidence="5">
    <location>
        <begin position="446"/>
        <end position="510"/>
    </location>
</feature>
<reference evidence="8" key="1">
    <citation type="submission" date="2025-08" db="UniProtKB">
        <authorList>
            <consortium name="RefSeq"/>
        </authorList>
    </citation>
    <scope>IDENTIFICATION</scope>
    <source>
        <tissue evidence="8">Gonad</tissue>
    </source>
</reference>
<feature type="disulfide bond" evidence="5">
    <location>
        <begin position="285"/>
        <end position="295"/>
    </location>
</feature>
<dbReference type="PANTHER" id="PTHR48071">
    <property type="entry name" value="SRCR DOMAIN-CONTAINING PROTEIN"/>
    <property type="match status" value="1"/>
</dbReference>
<dbReference type="FunFam" id="3.10.250.10:FF:000006">
    <property type="entry name" value="neurotrypsin isoform X2"/>
    <property type="match status" value="2"/>
</dbReference>
<evidence type="ECO:0000313" key="8">
    <source>
        <dbReference type="RefSeq" id="XP_019641734.1"/>
    </source>
</evidence>
<dbReference type="PROSITE" id="PS00420">
    <property type="entry name" value="SRCR_1"/>
    <property type="match status" value="3"/>
</dbReference>
<dbReference type="SUPFAM" id="SSF56487">
    <property type="entry name" value="SRCR-like"/>
    <property type="match status" value="5"/>
</dbReference>
<dbReference type="Pfam" id="PF00530">
    <property type="entry name" value="SRCR"/>
    <property type="match status" value="5"/>
</dbReference>
<feature type="disulfide bond" evidence="5">
    <location>
        <begin position="151"/>
        <end position="212"/>
    </location>
</feature>
<feature type="domain" description="SRCR" evidence="6">
    <location>
        <begin position="8"/>
        <end position="109"/>
    </location>
</feature>
<evidence type="ECO:0000256" key="5">
    <source>
        <dbReference type="PROSITE-ProRule" id="PRU00196"/>
    </source>
</evidence>